<dbReference type="AlphaFoldDB" id="R0KF10"/>
<dbReference type="EMBL" id="KB742432">
    <property type="protein sequence ID" value="EOB08657.1"/>
    <property type="molecule type" value="Genomic_DNA"/>
</dbReference>
<proteinExistence type="predicted"/>
<evidence type="ECO:0000256" key="1">
    <source>
        <dbReference type="SAM" id="MobiDB-lite"/>
    </source>
</evidence>
<organism evidence="2 3">
    <name type="scientific">Anas platyrhynchos</name>
    <name type="common">Mallard</name>
    <name type="synonym">Anas boschas</name>
    <dbReference type="NCBI Taxonomy" id="8839"/>
    <lineage>
        <taxon>Eukaryota</taxon>
        <taxon>Metazoa</taxon>
        <taxon>Chordata</taxon>
        <taxon>Craniata</taxon>
        <taxon>Vertebrata</taxon>
        <taxon>Euteleostomi</taxon>
        <taxon>Archelosauria</taxon>
        <taxon>Archosauria</taxon>
        <taxon>Dinosauria</taxon>
        <taxon>Saurischia</taxon>
        <taxon>Theropoda</taxon>
        <taxon>Coelurosauria</taxon>
        <taxon>Aves</taxon>
        <taxon>Neognathae</taxon>
        <taxon>Galloanserae</taxon>
        <taxon>Anseriformes</taxon>
        <taxon>Anatidae</taxon>
        <taxon>Anatinae</taxon>
        <taxon>Anas</taxon>
    </lineage>
</organism>
<sequence>MKNINHQRTHTKEEEEPGQARAACHIEQAGSLLSDNRKCTPAFCLSEANTSWPIHHSQTEPTTQQLSPKALLGRIVQEAINPAEFGYMGWKLNGRSGKAEGKYSRIQVALIHNKTYQNIPSSAWQMLPSPTTAPVSPSDCKSTSGNSFLLDDQAGLANPDQAGLCQGKEKRRTREASIQLEVCSIHNAYGSTVNYDFSILRDNEENPKAHICLHADRRLRHPRAVKQDLPATSRLGGRDATKAPLRVSQLCNSCIQKAFGVTALCTFTSFVKICLLILSPNKNQGLMKIWLFKLHDGIPHQNHKGKTSFCVIGEDANKT</sequence>
<protein>
    <submittedName>
        <fullName evidence="2">Uncharacterized protein</fullName>
    </submittedName>
</protein>
<feature type="region of interest" description="Disordered" evidence="1">
    <location>
        <begin position="1"/>
        <end position="20"/>
    </location>
</feature>
<gene>
    <name evidence="2" type="ORF">Anapl_01845</name>
</gene>
<evidence type="ECO:0000313" key="3">
    <source>
        <dbReference type="Proteomes" id="UP000296049"/>
    </source>
</evidence>
<reference evidence="3" key="1">
    <citation type="journal article" date="2013" name="Nat. Genet.">
        <title>The duck genome and transcriptome provide insight into an avian influenza virus reservoir species.</title>
        <authorList>
            <person name="Huang Y."/>
            <person name="Li Y."/>
            <person name="Burt D.W."/>
            <person name="Chen H."/>
            <person name="Zhang Y."/>
            <person name="Qian W."/>
            <person name="Kim H."/>
            <person name="Gan S."/>
            <person name="Zhao Y."/>
            <person name="Li J."/>
            <person name="Yi K."/>
            <person name="Feng H."/>
            <person name="Zhu P."/>
            <person name="Li B."/>
            <person name="Liu Q."/>
            <person name="Fairley S."/>
            <person name="Magor K.E."/>
            <person name="Du Z."/>
            <person name="Hu X."/>
            <person name="Goodman L."/>
            <person name="Tafer H."/>
            <person name="Vignal A."/>
            <person name="Lee T."/>
            <person name="Kim K.W."/>
            <person name="Sheng Z."/>
            <person name="An Y."/>
            <person name="Searle S."/>
            <person name="Herrero J."/>
            <person name="Groenen M.A."/>
            <person name="Crooijmans R.P."/>
            <person name="Faraut T."/>
            <person name="Cai Q."/>
            <person name="Webster R.G."/>
            <person name="Aldridge J.R."/>
            <person name="Warren W.C."/>
            <person name="Bartschat S."/>
            <person name="Kehr S."/>
            <person name="Marz M."/>
            <person name="Stadler P.F."/>
            <person name="Smith J."/>
            <person name="Kraus R.H."/>
            <person name="Zhao Y."/>
            <person name="Ren L."/>
            <person name="Fei J."/>
            <person name="Morisson M."/>
            <person name="Kaiser P."/>
            <person name="Griffin D.K."/>
            <person name="Rao M."/>
            <person name="Pitel F."/>
            <person name="Wang J."/>
            <person name="Li N."/>
        </authorList>
    </citation>
    <scope>NUCLEOTIDE SEQUENCE [LARGE SCALE GENOMIC DNA]</scope>
</reference>
<evidence type="ECO:0000313" key="2">
    <source>
        <dbReference type="EMBL" id="EOB08657.1"/>
    </source>
</evidence>
<name>R0KF10_ANAPL</name>
<accession>R0KF10</accession>
<dbReference type="Proteomes" id="UP000296049">
    <property type="component" value="Unassembled WGS sequence"/>
</dbReference>
<keyword evidence="3" id="KW-1185">Reference proteome</keyword>